<evidence type="ECO:0000256" key="2">
    <source>
        <dbReference type="ARBA" id="ARBA00022679"/>
    </source>
</evidence>
<dbReference type="InterPro" id="IPR002213">
    <property type="entry name" value="UDP_glucos_trans"/>
</dbReference>
<feature type="region of interest" description="Disordered" evidence="3">
    <location>
        <begin position="747"/>
        <end position="818"/>
    </location>
</feature>
<name>A0A2N9HN87_FAGSY</name>
<dbReference type="AlphaFoldDB" id="A0A2N9HN87"/>
<dbReference type="PANTHER" id="PTHR11926:SF1498">
    <property type="entry name" value="GLYCOSYLTRANSFERASE"/>
    <property type="match status" value="1"/>
</dbReference>
<feature type="domain" description="Glycosyltransferase N-terminal" evidence="4">
    <location>
        <begin position="12"/>
        <end position="151"/>
    </location>
</feature>
<feature type="compositionally biased region" description="Polar residues" evidence="3">
    <location>
        <begin position="748"/>
        <end position="758"/>
    </location>
</feature>
<evidence type="ECO:0000313" key="5">
    <source>
        <dbReference type="EMBL" id="SPD13435.1"/>
    </source>
</evidence>
<reference evidence="5" key="1">
    <citation type="submission" date="2018-02" db="EMBL/GenBank/DDBJ databases">
        <authorList>
            <person name="Cohen D.B."/>
            <person name="Kent A.D."/>
        </authorList>
    </citation>
    <scope>NUCLEOTIDE SEQUENCE</scope>
</reference>
<organism evidence="5">
    <name type="scientific">Fagus sylvatica</name>
    <name type="common">Beechnut</name>
    <dbReference type="NCBI Taxonomy" id="28930"/>
    <lineage>
        <taxon>Eukaryota</taxon>
        <taxon>Viridiplantae</taxon>
        <taxon>Streptophyta</taxon>
        <taxon>Embryophyta</taxon>
        <taxon>Tracheophyta</taxon>
        <taxon>Spermatophyta</taxon>
        <taxon>Magnoliopsida</taxon>
        <taxon>eudicotyledons</taxon>
        <taxon>Gunneridae</taxon>
        <taxon>Pentapetalae</taxon>
        <taxon>rosids</taxon>
        <taxon>fabids</taxon>
        <taxon>Fagales</taxon>
        <taxon>Fagaceae</taxon>
        <taxon>Fagus</taxon>
    </lineage>
</organism>
<dbReference type="Pfam" id="PF26168">
    <property type="entry name" value="Glyco_transf_N"/>
    <property type="match status" value="1"/>
</dbReference>
<dbReference type="FunFam" id="3.40.50.2000:FF:000027">
    <property type="entry name" value="Glycosyltransferase"/>
    <property type="match status" value="1"/>
</dbReference>
<dbReference type="GO" id="GO:0080043">
    <property type="term" value="F:quercetin 3-O-glucosyltransferase activity"/>
    <property type="evidence" value="ECO:0007669"/>
    <property type="project" value="TreeGrafter"/>
</dbReference>
<proteinExistence type="inferred from homology"/>
<dbReference type="EMBL" id="OIVN01003768">
    <property type="protein sequence ID" value="SPD13435.1"/>
    <property type="molecule type" value="Genomic_DNA"/>
</dbReference>
<evidence type="ECO:0000256" key="1">
    <source>
        <dbReference type="ARBA" id="ARBA00009995"/>
    </source>
</evidence>
<dbReference type="FunFam" id="3.40.50.2000:FF:000055">
    <property type="entry name" value="Glycosyltransferase"/>
    <property type="match status" value="1"/>
</dbReference>
<accession>A0A2N9HN87</accession>
<evidence type="ECO:0000256" key="3">
    <source>
        <dbReference type="SAM" id="MobiDB-lite"/>
    </source>
</evidence>
<dbReference type="SUPFAM" id="SSF53756">
    <property type="entry name" value="UDP-Glycosyltransferase/glycogen phosphorylase"/>
    <property type="match status" value="1"/>
</dbReference>
<dbReference type="CDD" id="cd03784">
    <property type="entry name" value="GT1_Gtf-like"/>
    <property type="match status" value="1"/>
</dbReference>
<dbReference type="InterPro" id="IPR058980">
    <property type="entry name" value="Glyco_transf_N"/>
</dbReference>
<dbReference type="InterPro" id="IPR035595">
    <property type="entry name" value="UDP_glycos_trans_CS"/>
</dbReference>
<dbReference type="Gene3D" id="3.40.50.2000">
    <property type="entry name" value="Glycogen Phosphorylase B"/>
    <property type="match status" value="2"/>
</dbReference>
<dbReference type="PANTHER" id="PTHR11926">
    <property type="entry name" value="GLUCOSYL/GLUCURONOSYL TRANSFERASES"/>
    <property type="match status" value="1"/>
</dbReference>
<comment type="similarity">
    <text evidence="1">Belongs to the UDP-glycosyltransferase family.</text>
</comment>
<dbReference type="GO" id="GO:0080044">
    <property type="term" value="F:quercetin 7-O-glucosyltransferase activity"/>
    <property type="evidence" value="ECO:0007669"/>
    <property type="project" value="TreeGrafter"/>
</dbReference>
<dbReference type="Pfam" id="PF00201">
    <property type="entry name" value="UDPGT"/>
    <property type="match status" value="1"/>
</dbReference>
<keyword evidence="2" id="KW-0808">Transferase</keyword>
<evidence type="ECO:0000259" key="4">
    <source>
        <dbReference type="Pfam" id="PF26168"/>
    </source>
</evidence>
<feature type="compositionally biased region" description="Basic and acidic residues" evidence="3">
    <location>
        <begin position="765"/>
        <end position="785"/>
    </location>
</feature>
<feature type="region of interest" description="Disordered" evidence="3">
    <location>
        <begin position="538"/>
        <end position="565"/>
    </location>
</feature>
<sequence length="1065" mass="118894">MGSILADARPHVVCVPYPLQGHINPMFKLAKILHHKGFHITFVNTEYNHKRLLRSRGPNSLDGLPDFQFKTISDGLPPSDENVSQDVPSLCDSTSKHSLVPLCNLISKLNDTSSSNVPLVTCIVSDGCMSFTLDAADKFGIPNVLFWTPSSCGFLSYMHYRHLVERGLVPLKDATHLTNGYLESAIDWIPGMKNIRLKDLPSFIRTTDEKDIMVNFLIRETERAPRASAVILNTFDPFEQDVLDALSSMLPRIYTIGPLVLLADQIKDDNLKSIGSNLWKEEPECVEWLNSKEPNSVVYVNYGSITVMTPQQLIEFAWGLANSEKPFLWIIRPDLVVGDSAVLPPEFVTKTKDRGMLASWCLQEQILKHPSIGGFLTHSGWNSTLESVCNGVPMISWPFFAEQQTNCRYCCTEWGIGMEIDNNVQRDEVEKLVRELMNGEKGKNMKKKVIEWKTKAEEATKPGGSSYQNLEKLIVQVLLAGNSTPVFNTSPSKKTQAASTTLGVSEDVASLVNKVLYQPALSQTSSKNLDASIVEEADVSNDESEFSYPESTSMSKSRDSPRSVSSTVMQVMMTNTTFVEEQVSIMAKTLEELMKSITEREAKRDAQISFMMNQIENMPKSNRTGGDLEKEFDGKGNPGQHVAYFIETCNNVGTYGDLTVKQFVHSIKGNTFDCMVELTNSKQWKEEPIIDYIQRWRNLNLNCNDQLSEASDIEMCIQGMHWGLSYILQGIKPRTFKELATHAHNMELSISSNENQGPSVPGLSKGKEKQDPHKGGEFPPKRENKQSMTITTAPLKVPINLKKKDEKPSTTQDKGKKKIDIARDARKTDKIMELACQGKITFNDDDVVTSNLAMAITPTTSTFSIQFGSFKSINVDIFSIAKVTSNVLKDNSGTDIKFGHKEPSVVDDEGWTLVPYSTSLTRGLLTNYYLGDHSSMNAKFYLEDDTLDGIQAITPPSTREVKLQFEIPKPNLPVEVEEKAKKNENSKRKTKQQGSKAVNLAPVLQPSQAPTIQHGSLPTKRTKEGFDHNAYKLMAKAAYNHKEPNALAKLILEASRVKDRDLTKT</sequence>
<dbReference type="PROSITE" id="PS00375">
    <property type="entry name" value="UDPGT"/>
    <property type="match status" value="1"/>
</dbReference>
<gene>
    <name evidence="5" type="ORF">FSB_LOCUS41317</name>
</gene>
<protein>
    <recommendedName>
        <fullName evidence="4">Glycosyltransferase N-terminal domain-containing protein</fullName>
    </recommendedName>
</protein>